<evidence type="ECO:0000313" key="2">
    <source>
        <dbReference type="EMBL" id="KAF6839623.1"/>
    </source>
</evidence>
<evidence type="ECO:0000313" key="3">
    <source>
        <dbReference type="Proteomes" id="UP000654918"/>
    </source>
</evidence>
<accession>A0A8H6KYJ1</accession>
<proteinExistence type="predicted"/>
<protein>
    <submittedName>
        <fullName evidence="2">Uncharacterized protein</fullName>
    </submittedName>
</protein>
<reference evidence="2" key="1">
    <citation type="journal article" date="2020" name="Phytopathology">
        <title>Genome Sequence Resources of Colletotrichum truncatum, C. plurivorum, C. musicola, and C. sojae: Four Species Pathogenic to Soybean (Glycine max).</title>
        <authorList>
            <person name="Rogerio F."/>
            <person name="Boufleur T.R."/>
            <person name="Ciampi-Guillardi M."/>
            <person name="Sukno S.A."/>
            <person name="Thon M.R."/>
            <person name="Massola Junior N.S."/>
            <person name="Baroncelli R."/>
        </authorList>
    </citation>
    <scope>NUCLEOTIDE SEQUENCE</scope>
    <source>
        <strain evidence="2">LFN00145</strain>
    </source>
</reference>
<feature type="compositionally biased region" description="Basic and acidic residues" evidence="1">
    <location>
        <begin position="53"/>
        <end position="62"/>
    </location>
</feature>
<dbReference type="AlphaFoldDB" id="A0A8H6KYJ1"/>
<dbReference type="EMBL" id="WIGO01000012">
    <property type="protein sequence ID" value="KAF6839623.1"/>
    <property type="molecule type" value="Genomic_DNA"/>
</dbReference>
<evidence type="ECO:0000256" key="1">
    <source>
        <dbReference type="SAM" id="MobiDB-lite"/>
    </source>
</evidence>
<sequence length="83" mass="9270">MAKNLIHDLGKSSQRTGDALTRKIRTTCRTFVLGMAQSREKSRRLETALGGDDDNRCHHDGSSEPPWPRLIPFTTADTSFKLA</sequence>
<name>A0A8H6KYJ1_9PEZI</name>
<gene>
    <name evidence="2" type="ORF">CPLU01_01760</name>
</gene>
<keyword evidence="3" id="KW-1185">Reference proteome</keyword>
<dbReference type="Proteomes" id="UP000654918">
    <property type="component" value="Unassembled WGS sequence"/>
</dbReference>
<organism evidence="2 3">
    <name type="scientific">Colletotrichum plurivorum</name>
    <dbReference type="NCBI Taxonomy" id="2175906"/>
    <lineage>
        <taxon>Eukaryota</taxon>
        <taxon>Fungi</taxon>
        <taxon>Dikarya</taxon>
        <taxon>Ascomycota</taxon>
        <taxon>Pezizomycotina</taxon>
        <taxon>Sordariomycetes</taxon>
        <taxon>Hypocreomycetidae</taxon>
        <taxon>Glomerellales</taxon>
        <taxon>Glomerellaceae</taxon>
        <taxon>Colletotrichum</taxon>
        <taxon>Colletotrichum orchidearum species complex</taxon>
    </lineage>
</organism>
<comment type="caution">
    <text evidence="2">The sequence shown here is derived from an EMBL/GenBank/DDBJ whole genome shotgun (WGS) entry which is preliminary data.</text>
</comment>
<feature type="region of interest" description="Disordered" evidence="1">
    <location>
        <begin position="39"/>
        <end position="70"/>
    </location>
</feature>